<comment type="caution">
    <text evidence="1">The sequence shown here is derived from an EMBL/GenBank/DDBJ whole genome shotgun (WGS) entry which is preliminary data.</text>
</comment>
<proteinExistence type="predicted"/>
<evidence type="ECO:0000313" key="1">
    <source>
        <dbReference type="EMBL" id="KAJ8641457.1"/>
    </source>
</evidence>
<protein>
    <submittedName>
        <fullName evidence="1">Uncharacterized protein</fullName>
    </submittedName>
</protein>
<keyword evidence="2" id="KW-1185">Reference proteome</keyword>
<accession>A0ACC2M6N2</accession>
<name>A0ACC2M6N2_PERAE</name>
<sequence>MGGMLSTKPHDLNQELPLTAAVAADLTDISFKAGFQSLSLDTVIEITGLPLETNEEAMKMMMECKKHTWKDRNLSQALQDYFTITSNLLLWRTKKEEQNDNGKMKIALEGFIQKSHSLEQQLRAHYTKIGPKKRKYRILQFVASIFAIMPIIGPLNLSLIVMGRSLGPLTSGLLSLGFVVIGGIGSTAVWFCKRKENALGVQEEVIGPVLMSMTFRNKDLNRINHLLNEGLSMQNHEFYATICNFEERLRRDRNLIQQKLSEQRESASPAWSIRSIDWDAVNNSERTMYQ</sequence>
<gene>
    <name evidence="1" type="ORF">MRB53_018151</name>
</gene>
<organism evidence="1 2">
    <name type="scientific">Persea americana</name>
    <name type="common">Avocado</name>
    <dbReference type="NCBI Taxonomy" id="3435"/>
    <lineage>
        <taxon>Eukaryota</taxon>
        <taxon>Viridiplantae</taxon>
        <taxon>Streptophyta</taxon>
        <taxon>Embryophyta</taxon>
        <taxon>Tracheophyta</taxon>
        <taxon>Spermatophyta</taxon>
        <taxon>Magnoliopsida</taxon>
        <taxon>Magnoliidae</taxon>
        <taxon>Laurales</taxon>
        <taxon>Lauraceae</taxon>
        <taxon>Persea</taxon>
    </lineage>
</organism>
<dbReference type="EMBL" id="CM056813">
    <property type="protein sequence ID" value="KAJ8641457.1"/>
    <property type="molecule type" value="Genomic_DNA"/>
</dbReference>
<evidence type="ECO:0000313" key="2">
    <source>
        <dbReference type="Proteomes" id="UP001234297"/>
    </source>
</evidence>
<dbReference type="Proteomes" id="UP001234297">
    <property type="component" value="Chromosome 5"/>
</dbReference>
<reference evidence="1 2" key="1">
    <citation type="journal article" date="2022" name="Hortic Res">
        <title>A haplotype resolved chromosomal level avocado genome allows analysis of novel avocado genes.</title>
        <authorList>
            <person name="Nath O."/>
            <person name="Fletcher S.J."/>
            <person name="Hayward A."/>
            <person name="Shaw L.M."/>
            <person name="Masouleh A.K."/>
            <person name="Furtado A."/>
            <person name="Henry R.J."/>
            <person name="Mitter N."/>
        </authorList>
    </citation>
    <scope>NUCLEOTIDE SEQUENCE [LARGE SCALE GENOMIC DNA]</scope>
    <source>
        <strain evidence="2">cv. Hass</strain>
    </source>
</reference>